<dbReference type="InterPro" id="IPR001466">
    <property type="entry name" value="Beta-lactam-related"/>
</dbReference>
<keyword evidence="2" id="KW-0378">Hydrolase</keyword>
<dbReference type="Gene3D" id="3.40.710.10">
    <property type="entry name" value="DD-peptidase/beta-lactamase superfamily"/>
    <property type="match status" value="1"/>
</dbReference>
<dbReference type="EMBL" id="JBHRYJ010000001">
    <property type="protein sequence ID" value="MFC3675581.1"/>
    <property type="molecule type" value="Genomic_DNA"/>
</dbReference>
<dbReference type="Proteomes" id="UP001595711">
    <property type="component" value="Unassembled WGS sequence"/>
</dbReference>
<comment type="caution">
    <text evidence="2">The sequence shown here is derived from an EMBL/GenBank/DDBJ whole genome shotgun (WGS) entry which is preliminary data.</text>
</comment>
<reference evidence="3" key="1">
    <citation type="journal article" date="2019" name="Int. J. Syst. Evol. Microbiol.">
        <title>The Global Catalogue of Microorganisms (GCM) 10K type strain sequencing project: providing services to taxonomists for standard genome sequencing and annotation.</title>
        <authorList>
            <consortium name="The Broad Institute Genomics Platform"/>
            <consortium name="The Broad Institute Genome Sequencing Center for Infectious Disease"/>
            <person name="Wu L."/>
            <person name="Ma J."/>
        </authorList>
    </citation>
    <scope>NUCLEOTIDE SEQUENCE [LARGE SCALE GENOMIC DNA]</scope>
    <source>
        <strain evidence="3">KCTC 42182</strain>
    </source>
</reference>
<evidence type="ECO:0000313" key="3">
    <source>
        <dbReference type="Proteomes" id="UP001595711"/>
    </source>
</evidence>
<name>A0ABV7VDP5_9PROT</name>
<evidence type="ECO:0000259" key="1">
    <source>
        <dbReference type="Pfam" id="PF00144"/>
    </source>
</evidence>
<dbReference type="SUPFAM" id="SSF56601">
    <property type="entry name" value="beta-lactamase/transpeptidase-like"/>
    <property type="match status" value="1"/>
</dbReference>
<dbReference type="InterPro" id="IPR012338">
    <property type="entry name" value="Beta-lactam/transpept-like"/>
</dbReference>
<feature type="domain" description="Beta-lactamase-related" evidence="1">
    <location>
        <begin position="25"/>
        <end position="287"/>
    </location>
</feature>
<proteinExistence type="predicted"/>
<dbReference type="GO" id="GO:0016787">
    <property type="term" value="F:hydrolase activity"/>
    <property type="evidence" value="ECO:0007669"/>
    <property type="project" value="UniProtKB-KW"/>
</dbReference>
<keyword evidence="3" id="KW-1185">Reference proteome</keyword>
<protein>
    <submittedName>
        <fullName evidence="2">Serine hydrolase domain-containing protein</fullName>
        <ecNumber evidence="2">3.-.-.-</ecNumber>
    </submittedName>
</protein>
<accession>A0ABV7VDP5</accession>
<dbReference type="PANTHER" id="PTHR43283">
    <property type="entry name" value="BETA-LACTAMASE-RELATED"/>
    <property type="match status" value="1"/>
</dbReference>
<organism evidence="2 3">
    <name type="scientific">Ferrovibrio xuzhouensis</name>
    <dbReference type="NCBI Taxonomy" id="1576914"/>
    <lineage>
        <taxon>Bacteria</taxon>
        <taxon>Pseudomonadati</taxon>
        <taxon>Pseudomonadota</taxon>
        <taxon>Alphaproteobacteria</taxon>
        <taxon>Rhodospirillales</taxon>
        <taxon>Rhodospirillaceae</taxon>
        <taxon>Ferrovibrio</taxon>
    </lineage>
</organism>
<dbReference type="EC" id="3.-.-.-" evidence="2"/>
<dbReference type="InterPro" id="IPR050789">
    <property type="entry name" value="Diverse_Enzym_Activities"/>
</dbReference>
<sequence length="297" mass="31036">MAEESLALIDATGTLHLEGIAGAVPWWSFTKTVIAIAALRLVERGTLALDAPLAGEEYSLAQLLRHEAGLSDYGGLARYHADVAAGAAPWPVDRLLAETEADRLRYAPGHGWAYSNIGYMKAATHIAQAAGLPLADALRQLVFAPAGLADTRLALEPADLADVAMGGARGYHPGWVYHGLVVGPVVEAARLLHALVTGGLLRPESFARLLDGRPLPEQRSATYPDPAYGLGLMLWAHEPLGHPLGHTGGGPGSSIAVYALGHRVCAVWSAASVPVDPAARAFARLAEALPAATKALE</sequence>
<dbReference type="Pfam" id="PF00144">
    <property type="entry name" value="Beta-lactamase"/>
    <property type="match status" value="1"/>
</dbReference>
<gene>
    <name evidence="2" type="ORF">ACFOOQ_08510</name>
</gene>
<evidence type="ECO:0000313" key="2">
    <source>
        <dbReference type="EMBL" id="MFC3675581.1"/>
    </source>
</evidence>
<dbReference type="RefSeq" id="WP_379724413.1">
    <property type="nucleotide sequence ID" value="NZ_JBHRYJ010000001.1"/>
</dbReference>